<dbReference type="EnsemblMetazoa" id="Aqu2.1.22175_001">
    <property type="protein sequence ID" value="Aqu2.1.22175_001"/>
    <property type="gene ID" value="Aqu2.1.22175"/>
</dbReference>
<accession>A0A1X7U336</accession>
<proteinExistence type="predicted"/>
<dbReference type="AlphaFoldDB" id="A0A1X7U336"/>
<sequence length="134" mass="15538">MGEDMEDKLLHMDPADAERATYNGVVAKFDGFFKVRKNTIHERTRFNRHGQKGDLIEQFITSLYGLADLCEFDNLRDQMIRDHIVMEIRDKALSEQFQTDPDLTTDKAKRFARQREAVHDQAVHMNGNGAEKIL</sequence>
<reference evidence="1" key="1">
    <citation type="submission" date="2017-05" db="UniProtKB">
        <authorList>
            <consortium name="EnsemblMetazoa"/>
        </authorList>
    </citation>
    <scope>IDENTIFICATION</scope>
</reference>
<evidence type="ECO:0000313" key="1">
    <source>
        <dbReference type="EnsemblMetazoa" id="Aqu2.1.22175_001"/>
    </source>
</evidence>
<dbReference type="STRING" id="400682.A0A1X7U336"/>
<dbReference type="PANTHER" id="PTHR33198">
    <property type="entry name" value="ANK_REP_REGION DOMAIN-CONTAINING PROTEIN-RELATED"/>
    <property type="match status" value="1"/>
</dbReference>
<name>A0A1X7U336_AMPQE</name>
<dbReference type="InParanoid" id="A0A1X7U336"/>
<evidence type="ECO:0008006" key="2">
    <source>
        <dbReference type="Google" id="ProtNLM"/>
    </source>
</evidence>
<organism evidence="1">
    <name type="scientific">Amphimedon queenslandica</name>
    <name type="common">Sponge</name>
    <dbReference type="NCBI Taxonomy" id="400682"/>
    <lineage>
        <taxon>Eukaryota</taxon>
        <taxon>Metazoa</taxon>
        <taxon>Porifera</taxon>
        <taxon>Demospongiae</taxon>
        <taxon>Heteroscleromorpha</taxon>
        <taxon>Haplosclerida</taxon>
        <taxon>Niphatidae</taxon>
        <taxon>Amphimedon</taxon>
    </lineage>
</organism>
<protein>
    <recommendedName>
        <fullName evidence="2">Retrotransposon gag domain-containing protein</fullName>
    </recommendedName>
</protein>